<dbReference type="SUPFAM" id="SSF51430">
    <property type="entry name" value="NAD(P)-linked oxidoreductase"/>
    <property type="match status" value="1"/>
</dbReference>
<name>A0A3P7L4Q9_DIBLA</name>
<dbReference type="GO" id="GO:0016491">
    <property type="term" value="F:oxidoreductase activity"/>
    <property type="evidence" value="ECO:0007669"/>
    <property type="project" value="InterPro"/>
</dbReference>
<dbReference type="PRINTS" id="PR00069">
    <property type="entry name" value="ALDKETRDTASE"/>
</dbReference>
<evidence type="ECO:0000313" key="5">
    <source>
        <dbReference type="EMBL" id="VDN12405.1"/>
    </source>
</evidence>
<reference evidence="5 6" key="1">
    <citation type="submission" date="2018-11" db="EMBL/GenBank/DDBJ databases">
        <authorList>
            <consortium name="Pathogen Informatics"/>
        </authorList>
    </citation>
    <scope>NUCLEOTIDE SEQUENCE [LARGE SCALE GENOMIC DNA]</scope>
</reference>
<organism evidence="5 6">
    <name type="scientific">Dibothriocephalus latus</name>
    <name type="common">Fish tapeworm</name>
    <name type="synonym">Diphyllobothrium latum</name>
    <dbReference type="NCBI Taxonomy" id="60516"/>
    <lineage>
        <taxon>Eukaryota</taxon>
        <taxon>Metazoa</taxon>
        <taxon>Spiralia</taxon>
        <taxon>Lophotrochozoa</taxon>
        <taxon>Platyhelminthes</taxon>
        <taxon>Cestoda</taxon>
        <taxon>Eucestoda</taxon>
        <taxon>Diphyllobothriidea</taxon>
        <taxon>Diphyllobothriidae</taxon>
        <taxon>Dibothriocephalus</taxon>
    </lineage>
</organism>
<dbReference type="InterPro" id="IPR023210">
    <property type="entry name" value="NADP_OxRdtase_dom"/>
</dbReference>
<dbReference type="Proteomes" id="UP000281553">
    <property type="component" value="Unassembled WGS sequence"/>
</dbReference>
<sequence>MASQPTYLTLNSGYRMPQVGFGTFMLQGTPGEGENPVLCAIDAGYRLIDCAHLYGNEGEVGIAVRKRIDDGTISREDIFISSKLWCDAHRRSDVRPACEDSLRRFGLTYLDLYLIHFPVPLKLLNSCFTFIPLLTFFESIPEQGMEELVEAGLVRSIGVSNFNRDQLDRILAVCKIPPAVNQIEVSVNWPNEKMVNYTHSKDAPPLLEEEFVKKIALAHGKTPAQVLLRYALQRGLVVLNKSVNADRIRTNFQVQIFDFSLTEEEMDTLKANSPNCRLFTMTA</sequence>
<keyword evidence="6" id="KW-1185">Reference proteome</keyword>
<evidence type="ECO:0000256" key="1">
    <source>
        <dbReference type="PIRSR" id="PIRSR000097-1"/>
    </source>
</evidence>
<evidence type="ECO:0000256" key="2">
    <source>
        <dbReference type="PIRSR" id="PIRSR000097-2"/>
    </source>
</evidence>
<feature type="site" description="Lowers pKa of active site Tyr" evidence="3">
    <location>
        <position position="83"/>
    </location>
</feature>
<evidence type="ECO:0000256" key="3">
    <source>
        <dbReference type="PIRSR" id="PIRSR000097-3"/>
    </source>
</evidence>
<evidence type="ECO:0000259" key="4">
    <source>
        <dbReference type="Pfam" id="PF00248"/>
    </source>
</evidence>
<dbReference type="PROSITE" id="PS00062">
    <property type="entry name" value="ALDOKETO_REDUCTASE_2"/>
    <property type="match status" value="1"/>
</dbReference>
<dbReference type="OrthoDB" id="416253at2759"/>
<feature type="binding site" evidence="2">
    <location>
        <position position="116"/>
    </location>
    <ligand>
        <name>substrate</name>
    </ligand>
</feature>
<dbReference type="PANTHER" id="PTHR11732">
    <property type="entry name" value="ALDO/KETO REDUCTASE"/>
    <property type="match status" value="1"/>
</dbReference>
<dbReference type="Pfam" id="PF00248">
    <property type="entry name" value="Aldo_ket_red"/>
    <property type="match status" value="2"/>
</dbReference>
<proteinExistence type="predicted"/>
<dbReference type="PROSITE" id="PS00798">
    <property type="entry name" value="ALDOKETO_REDUCTASE_1"/>
    <property type="match status" value="1"/>
</dbReference>
<feature type="domain" description="NADP-dependent oxidoreductase" evidence="4">
    <location>
        <begin position="212"/>
        <end position="271"/>
    </location>
</feature>
<evidence type="ECO:0000313" key="6">
    <source>
        <dbReference type="Proteomes" id="UP000281553"/>
    </source>
</evidence>
<protein>
    <recommendedName>
        <fullName evidence="4">NADP-dependent oxidoreductase domain-containing protein</fullName>
    </recommendedName>
</protein>
<accession>A0A3P7L4Q9</accession>
<dbReference type="Gene3D" id="3.20.20.100">
    <property type="entry name" value="NADP-dependent oxidoreductase domain"/>
    <property type="match status" value="1"/>
</dbReference>
<feature type="active site" description="Proton donor" evidence="1">
    <location>
        <position position="54"/>
    </location>
</feature>
<dbReference type="InterPro" id="IPR020471">
    <property type="entry name" value="AKR"/>
</dbReference>
<dbReference type="AlphaFoldDB" id="A0A3P7L4Q9"/>
<dbReference type="PIRSF" id="PIRSF000097">
    <property type="entry name" value="AKR"/>
    <property type="match status" value="1"/>
</dbReference>
<dbReference type="InterPro" id="IPR018170">
    <property type="entry name" value="Aldo/ket_reductase_CS"/>
</dbReference>
<gene>
    <name evidence="5" type="ORF">DILT_LOCUS8236</name>
</gene>
<dbReference type="InterPro" id="IPR036812">
    <property type="entry name" value="NAD(P)_OxRdtase_dom_sf"/>
</dbReference>
<feature type="domain" description="NADP-dependent oxidoreductase" evidence="4">
    <location>
        <begin position="19"/>
        <end position="202"/>
    </location>
</feature>
<dbReference type="EMBL" id="UYRU01053813">
    <property type="protein sequence ID" value="VDN12405.1"/>
    <property type="molecule type" value="Genomic_DNA"/>
</dbReference>